<evidence type="ECO:0000313" key="2">
    <source>
        <dbReference type="Proteomes" id="UP000789920"/>
    </source>
</evidence>
<reference evidence="1" key="1">
    <citation type="submission" date="2021-06" db="EMBL/GenBank/DDBJ databases">
        <authorList>
            <person name="Kallberg Y."/>
            <person name="Tangrot J."/>
            <person name="Rosling A."/>
        </authorList>
    </citation>
    <scope>NUCLEOTIDE SEQUENCE</scope>
    <source>
        <strain evidence="1">MA461A</strain>
    </source>
</reference>
<proteinExistence type="predicted"/>
<gene>
    <name evidence="1" type="ORF">RPERSI_LOCUS4535</name>
</gene>
<evidence type="ECO:0000313" key="1">
    <source>
        <dbReference type="EMBL" id="CAG8565398.1"/>
    </source>
</evidence>
<organism evidence="1 2">
    <name type="scientific">Racocetra persica</name>
    <dbReference type="NCBI Taxonomy" id="160502"/>
    <lineage>
        <taxon>Eukaryota</taxon>
        <taxon>Fungi</taxon>
        <taxon>Fungi incertae sedis</taxon>
        <taxon>Mucoromycota</taxon>
        <taxon>Glomeromycotina</taxon>
        <taxon>Glomeromycetes</taxon>
        <taxon>Diversisporales</taxon>
        <taxon>Gigasporaceae</taxon>
        <taxon>Racocetra</taxon>
    </lineage>
</organism>
<keyword evidence="2" id="KW-1185">Reference proteome</keyword>
<dbReference type="EMBL" id="CAJVQC010006305">
    <property type="protein sequence ID" value="CAG8565398.1"/>
    <property type="molecule type" value="Genomic_DNA"/>
</dbReference>
<sequence length="672" mass="74323">MAGIEKAFDKRTGKQKDKYGFEDLDPSDGGLAKWAASSIGSLALAAGSGGASILAAAAGEAAGNSLMDAAGAAIAKRRATPFGGIGDAKDELTMGFATQKAIEASMGGIMSGAGGIISATKKAGMEFAGEFIAHKSFLPLLFVEARTSAVYSDRWRNEMNRRLIQYDFYFGKDPEVSLAKDVGMEFGIEDIFVYQLRESKRPKITLESLFPGFRGTLTNSIGQDGGTDTLNIQNKQTKITKEKHTCSSGGGVSSSGGFNVESCGLKTGYGDKVNQYLGGDTPTKKSWSDFPSHLKENQYQKVNFPKSNGLVKFGRGQKYVVMGYMKEYKGGSTHPVELYCEVNNTRIIYSNNPPDAFSGGGGAQISLPVGLGNIGQATGGLGMSLPNVSSLDISTQMPEQIQSQLNTNEININLQQQEMPKMQEMKRGETGSHKKDETKEKKRDNLTNLDLSKCLNLERINVSLNEFISVEFLSKLPYPSKMTKIEIYGRRNKFYGSLESLKDLNELERICIEATDVDRGLEYLTSLAKIQKKTQKYCVIECSPHSSDAKCKTIQDQLRPYNYDLEAWQLDHPELMKKVTKISDSERVQVVTTKIEEIKKELEQVKHNEPNKDKKIERLESKLKLLEEELGFLTKENRELRTTIRELEIKINSLTQKLEQINLISQIEISPK</sequence>
<comment type="caution">
    <text evidence="1">The sequence shown here is derived from an EMBL/GenBank/DDBJ whole genome shotgun (WGS) entry which is preliminary data.</text>
</comment>
<accession>A0ACA9M237</accession>
<name>A0ACA9M237_9GLOM</name>
<dbReference type="Proteomes" id="UP000789920">
    <property type="component" value="Unassembled WGS sequence"/>
</dbReference>
<protein>
    <submittedName>
        <fullName evidence="1">19367_t:CDS:1</fullName>
    </submittedName>
</protein>